<accession>A0A242MLD8</accession>
<evidence type="ECO:0000313" key="3">
    <source>
        <dbReference type="Proteomes" id="UP000194546"/>
    </source>
</evidence>
<dbReference type="AlphaFoldDB" id="A0A242MLD8"/>
<name>A0A242MLD8_CABSO</name>
<dbReference type="Proteomes" id="UP000194546">
    <property type="component" value="Unassembled WGS sequence"/>
</dbReference>
<protein>
    <submittedName>
        <fullName evidence="2">Uncharacterized protein</fullName>
    </submittedName>
</protein>
<sequence>MTGVQRCVSRGIGGERKRAVCAGQEKIRSNSEPYASAHALSRGPNPATSCGPRSNLCILTHLRRRTECSTEYQHPKP</sequence>
<proteinExistence type="predicted"/>
<gene>
    <name evidence="2" type="ORF">PAMC26510_22795</name>
</gene>
<feature type="region of interest" description="Disordered" evidence="1">
    <location>
        <begin position="30"/>
        <end position="50"/>
    </location>
</feature>
<comment type="caution">
    <text evidence="2">The sequence shown here is derived from an EMBL/GenBank/DDBJ whole genome shotgun (WGS) entry which is preliminary data.</text>
</comment>
<evidence type="ECO:0000256" key="1">
    <source>
        <dbReference type="SAM" id="MobiDB-lite"/>
    </source>
</evidence>
<reference evidence="2 3" key="1">
    <citation type="submission" date="2017-03" db="EMBL/GenBank/DDBJ databases">
        <title>Genome analysis of strain PAMC 26510.</title>
        <authorList>
            <person name="Oh H.-M."/>
            <person name="Yang J.-A."/>
        </authorList>
    </citation>
    <scope>NUCLEOTIDE SEQUENCE [LARGE SCALE GENOMIC DNA]</scope>
    <source>
        <strain evidence="2 3">PAMC 26510</strain>
    </source>
</reference>
<evidence type="ECO:0000313" key="2">
    <source>
        <dbReference type="EMBL" id="OTP71992.1"/>
    </source>
</evidence>
<organism evidence="2 3">
    <name type="scientific">Caballeronia sordidicola</name>
    <name type="common">Burkholderia sordidicola</name>
    <dbReference type="NCBI Taxonomy" id="196367"/>
    <lineage>
        <taxon>Bacteria</taxon>
        <taxon>Pseudomonadati</taxon>
        <taxon>Pseudomonadota</taxon>
        <taxon>Betaproteobacteria</taxon>
        <taxon>Burkholderiales</taxon>
        <taxon>Burkholderiaceae</taxon>
        <taxon>Caballeronia</taxon>
    </lineage>
</organism>
<dbReference type="EMBL" id="NBTY01000123">
    <property type="protein sequence ID" value="OTP71992.1"/>
    <property type="molecule type" value="Genomic_DNA"/>
</dbReference>